<evidence type="ECO:0000256" key="3">
    <source>
        <dbReference type="ARBA" id="ARBA00010387"/>
    </source>
</evidence>
<dbReference type="Pfam" id="PF00274">
    <property type="entry name" value="Glycolytic"/>
    <property type="match status" value="1"/>
</dbReference>
<comment type="caution">
    <text evidence="7">The sequence shown here is derived from an EMBL/GenBank/DDBJ whole genome shotgun (WGS) entry which is preliminary data.</text>
</comment>
<proteinExistence type="inferred from homology"/>
<dbReference type="Proteomes" id="UP000541444">
    <property type="component" value="Unassembled WGS sequence"/>
</dbReference>
<dbReference type="UniPathway" id="UPA00109">
    <property type="reaction ID" value="UER00183"/>
</dbReference>
<keyword evidence="8" id="KW-1185">Reference proteome</keyword>
<dbReference type="EMBL" id="JACGCM010000932">
    <property type="protein sequence ID" value="KAF6164397.1"/>
    <property type="molecule type" value="Genomic_DNA"/>
</dbReference>
<name>A0A7J7NB75_9MAGN</name>
<evidence type="ECO:0000256" key="5">
    <source>
        <dbReference type="ARBA" id="ARBA00023152"/>
    </source>
</evidence>
<keyword evidence="6" id="KW-0456">Lyase</keyword>
<comment type="similarity">
    <text evidence="3">Belongs to the class I fructose-bisphosphate aldolase family.</text>
</comment>
<evidence type="ECO:0000256" key="4">
    <source>
        <dbReference type="ARBA" id="ARBA00013068"/>
    </source>
</evidence>
<evidence type="ECO:0000256" key="6">
    <source>
        <dbReference type="ARBA" id="ARBA00023239"/>
    </source>
</evidence>
<dbReference type="InterPro" id="IPR000741">
    <property type="entry name" value="FBA_I"/>
</dbReference>
<dbReference type="GO" id="GO:0004332">
    <property type="term" value="F:fructose-bisphosphate aldolase activity"/>
    <property type="evidence" value="ECO:0007669"/>
    <property type="project" value="UniProtKB-EC"/>
</dbReference>
<reference evidence="7 8" key="1">
    <citation type="journal article" date="2020" name="IScience">
        <title>Genome Sequencing of the Endangered Kingdonia uniflora (Circaeasteraceae, Ranunculales) Reveals Potential Mechanisms of Evolutionary Specialization.</title>
        <authorList>
            <person name="Sun Y."/>
            <person name="Deng T."/>
            <person name="Zhang A."/>
            <person name="Moore M.J."/>
            <person name="Landis J.B."/>
            <person name="Lin N."/>
            <person name="Zhang H."/>
            <person name="Zhang X."/>
            <person name="Huang J."/>
            <person name="Zhang X."/>
            <person name="Sun H."/>
            <person name="Wang H."/>
        </authorList>
    </citation>
    <scope>NUCLEOTIDE SEQUENCE [LARGE SCALE GENOMIC DNA]</scope>
    <source>
        <strain evidence="7">TB1705</strain>
        <tissue evidence="7">Leaf</tissue>
    </source>
</reference>
<dbReference type="GO" id="GO:0006096">
    <property type="term" value="P:glycolytic process"/>
    <property type="evidence" value="ECO:0007669"/>
    <property type="project" value="UniProtKB-UniPathway"/>
</dbReference>
<dbReference type="OrthoDB" id="1998998at2759"/>
<evidence type="ECO:0000256" key="1">
    <source>
        <dbReference type="ARBA" id="ARBA00000441"/>
    </source>
</evidence>
<evidence type="ECO:0000313" key="8">
    <source>
        <dbReference type="Proteomes" id="UP000541444"/>
    </source>
</evidence>
<comment type="pathway">
    <text evidence="2">Carbohydrate degradation; glycolysis; D-glyceraldehyde 3-phosphate and glycerone phosphate from D-glucose: step 4/4.</text>
</comment>
<dbReference type="EC" id="4.1.2.13" evidence="4"/>
<comment type="catalytic activity">
    <reaction evidence="1">
        <text>beta-D-fructose 1,6-bisphosphate = D-glyceraldehyde 3-phosphate + dihydroxyacetone phosphate</text>
        <dbReference type="Rhea" id="RHEA:14729"/>
        <dbReference type="ChEBI" id="CHEBI:32966"/>
        <dbReference type="ChEBI" id="CHEBI:57642"/>
        <dbReference type="ChEBI" id="CHEBI:59776"/>
        <dbReference type="EC" id="4.1.2.13"/>
    </reaction>
</comment>
<protein>
    <recommendedName>
        <fullName evidence="4">fructose-bisphosphate aldolase</fullName>
        <ecNumber evidence="4">4.1.2.13</ecNumber>
    </recommendedName>
</protein>
<keyword evidence="5" id="KW-0324">Glycolysis</keyword>
<evidence type="ECO:0000313" key="7">
    <source>
        <dbReference type="EMBL" id="KAF6164397.1"/>
    </source>
</evidence>
<dbReference type="AlphaFoldDB" id="A0A7J7NB75"/>
<dbReference type="InterPro" id="IPR013785">
    <property type="entry name" value="Aldolase_TIM"/>
</dbReference>
<accession>A0A7J7NB75</accession>
<evidence type="ECO:0000256" key="2">
    <source>
        <dbReference type="ARBA" id="ARBA00004714"/>
    </source>
</evidence>
<organism evidence="7 8">
    <name type="scientific">Kingdonia uniflora</name>
    <dbReference type="NCBI Taxonomy" id="39325"/>
    <lineage>
        <taxon>Eukaryota</taxon>
        <taxon>Viridiplantae</taxon>
        <taxon>Streptophyta</taxon>
        <taxon>Embryophyta</taxon>
        <taxon>Tracheophyta</taxon>
        <taxon>Spermatophyta</taxon>
        <taxon>Magnoliopsida</taxon>
        <taxon>Ranunculales</taxon>
        <taxon>Circaeasteraceae</taxon>
        <taxon>Kingdonia</taxon>
    </lineage>
</organism>
<gene>
    <name evidence="7" type="ORF">GIB67_037554</name>
</gene>
<sequence length="179" mass="19748">MSQALDSVVETEVPAPVTTVIDTFREQPYHTTDAPNLQNLTMRTNSNFPSSIFEIGESSTTRENVLGRHLRKESFEAKNGNSIPALWIAQNGSMARAAFLTRCKANSKATLGTYKEDAGKGEGASESLHVKDYKCTFIKQKVKQEANTSKLVESTVKLNPVKLESTTELKPVKLKPFVN</sequence>
<dbReference type="Gene3D" id="3.20.20.70">
    <property type="entry name" value="Aldolase class I"/>
    <property type="match status" value="1"/>
</dbReference>